<gene>
    <name evidence="4" type="ORF">NEMVEDRAFT_v1g247953</name>
</gene>
<dbReference type="SMART" id="SM00054">
    <property type="entry name" value="EFh"/>
    <property type="match status" value="7"/>
</dbReference>
<dbReference type="GO" id="GO:0000226">
    <property type="term" value="P:microtubule cytoskeleton organization"/>
    <property type="evidence" value="ECO:0000318"/>
    <property type="project" value="GO_Central"/>
</dbReference>
<evidence type="ECO:0000259" key="3">
    <source>
        <dbReference type="PROSITE" id="PS50222"/>
    </source>
</evidence>
<evidence type="ECO:0000313" key="5">
    <source>
        <dbReference type="Proteomes" id="UP000001593"/>
    </source>
</evidence>
<name>A7SXI0_NEMVE</name>
<dbReference type="InterPro" id="IPR002048">
    <property type="entry name" value="EF_hand_dom"/>
</dbReference>
<feature type="domain" description="EF-hand" evidence="3">
    <location>
        <begin position="177"/>
        <end position="212"/>
    </location>
</feature>
<reference evidence="4 5" key="1">
    <citation type="journal article" date="2007" name="Science">
        <title>Sea anemone genome reveals ancestral eumetazoan gene repertoire and genomic organization.</title>
        <authorList>
            <person name="Putnam N.H."/>
            <person name="Srivastava M."/>
            <person name="Hellsten U."/>
            <person name="Dirks B."/>
            <person name="Chapman J."/>
            <person name="Salamov A."/>
            <person name="Terry A."/>
            <person name="Shapiro H."/>
            <person name="Lindquist E."/>
            <person name="Kapitonov V.V."/>
            <person name="Jurka J."/>
            <person name="Genikhovich G."/>
            <person name="Grigoriev I.V."/>
            <person name="Lucas S.M."/>
            <person name="Steele R.E."/>
            <person name="Finnerty J.R."/>
            <person name="Technau U."/>
            <person name="Martindale M.Q."/>
            <person name="Rokhsar D.S."/>
        </authorList>
    </citation>
    <scope>NUCLEOTIDE SEQUENCE [LARGE SCALE GENOMIC DNA]</scope>
    <source>
        <strain evidence="5">CH2 X CH6</strain>
    </source>
</reference>
<dbReference type="Gene3D" id="1.10.238.10">
    <property type="entry name" value="EF-hand"/>
    <property type="match status" value="4"/>
</dbReference>
<dbReference type="GO" id="GO:0030234">
    <property type="term" value="F:enzyme regulator activity"/>
    <property type="evidence" value="ECO:0000318"/>
    <property type="project" value="GO_Central"/>
</dbReference>
<dbReference type="STRING" id="45351.A7SXI0"/>
<keyword evidence="1" id="KW-0677">Repeat</keyword>
<dbReference type="PANTHER" id="PTHR23048:SF59">
    <property type="entry name" value="EF-HAND SUPERFAMILY PROTEIN"/>
    <property type="match status" value="1"/>
</dbReference>
<dbReference type="PhylomeDB" id="A7SXI0"/>
<dbReference type="OMA" id="KYLGSRW"/>
<dbReference type="GO" id="GO:0005509">
    <property type="term" value="F:calcium ion binding"/>
    <property type="evidence" value="ECO:0000318"/>
    <property type="project" value="GO_Central"/>
</dbReference>
<feature type="domain" description="EF-hand" evidence="3">
    <location>
        <begin position="250"/>
        <end position="281"/>
    </location>
</feature>
<dbReference type="GO" id="GO:0005737">
    <property type="term" value="C:cytoplasm"/>
    <property type="evidence" value="ECO:0000318"/>
    <property type="project" value="GO_Central"/>
</dbReference>
<feature type="domain" description="EF-hand" evidence="3">
    <location>
        <begin position="214"/>
        <end position="249"/>
    </location>
</feature>
<dbReference type="Pfam" id="PF13499">
    <property type="entry name" value="EF-hand_7"/>
    <property type="match status" value="3"/>
</dbReference>
<dbReference type="GO" id="GO:0043226">
    <property type="term" value="C:organelle"/>
    <property type="evidence" value="ECO:0007669"/>
    <property type="project" value="UniProtKB-ARBA"/>
</dbReference>
<feature type="domain" description="EF-hand" evidence="3">
    <location>
        <begin position="85"/>
        <end position="120"/>
    </location>
</feature>
<evidence type="ECO:0000256" key="1">
    <source>
        <dbReference type="ARBA" id="ARBA00022737"/>
    </source>
</evidence>
<dbReference type="HOGENOM" id="CLU_991435_0_0_1"/>
<dbReference type="FunFam" id="1.10.238.10:FF:000178">
    <property type="entry name" value="Calmodulin-2 A"/>
    <property type="match status" value="1"/>
</dbReference>
<dbReference type="FunFam" id="1.10.238.10:FF:000001">
    <property type="entry name" value="Calmodulin 1"/>
    <property type="match status" value="1"/>
</dbReference>
<keyword evidence="2" id="KW-0106">Calcium</keyword>
<evidence type="ECO:0000256" key="2">
    <source>
        <dbReference type="ARBA" id="ARBA00022837"/>
    </source>
</evidence>
<dbReference type="eggNOG" id="KOG0027">
    <property type="taxonomic scope" value="Eukaryota"/>
</dbReference>
<sequence length="281" mass="31579">MSHFQATDITEEQIREFKNAFMSFDKNGDGRIDAEELGIVMRSIGLHPKDEELKAMIKQADKDGSGDIDLPEFIELMASKSKNDTTESDLREAFSLFDKDGNGLISAQEMKFVFTCMGFNITEKEAVELVKQADMDGDGHINYEEFKNAFMSFDKNVDGRIDAEELEIVTRSIGLHPKDEELKAMIKQADKDGSGDIDLPEFIELMASKSKNDTTESDLREAFSLFDKDGNGLISAQEMKFVLTCMGFNITEKEAVELVKQADIDGDGHINYEEFIRTMKG</sequence>
<proteinExistence type="predicted"/>
<dbReference type="SUPFAM" id="SSF47473">
    <property type="entry name" value="EF-hand"/>
    <property type="match status" value="2"/>
</dbReference>
<dbReference type="CDD" id="cd00051">
    <property type="entry name" value="EFh"/>
    <property type="match status" value="2"/>
</dbReference>
<dbReference type="PANTHER" id="PTHR23048">
    <property type="entry name" value="MYOSIN LIGHT CHAIN 1, 3"/>
    <property type="match status" value="1"/>
</dbReference>
<dbReference type="InterPro" id="IPR011992">
    <property type="entry name" value="EF-hand-dom_pair"/>
</dbReference>
<dbReference type="InterPro" id="IPR050230">
    <property type="entry name" value="CALM/Myosin/TropC-like"/>
</dbReference>
<dbReference type="Proteomes" id="UP000001593">
    <property type="component" value="Unassembled WGS sequence"/>
</dbReference>
<dbReference type="InterPro" id="IPR018247">
    <property type="entry name" value="EF_Hand_1_Ca_BS"/>
</dbReference>
<feature type="domain" description="EF-hand" evidence="3">
    <location>
        <begin position="141"/>
        <end position="176"/>
    </location>
</feature>
<dbReference type="InParanoid" id="A7SXI0"/>
<keyword evidence="5" id="KW-1185">Reference proteome</keyword>
<dbReference type="PROSITE" id="PS00018">
    <property type="entry name" value="EF_HAND_1"/>
    <property type="match status" value="6"/>
</dbReference>
<dbReference type="Pfam" id="PF00036">
    <property type="entry name" value="EF-hand_1"/>
    <property type="match status" value="1"/>
</dbReference>
<dbReference type="AlphaFoldDB" id="A7SXI0"/>
<dbReference type="EMBL" id="DS469888">
    <property type="protein sequence ID" value="EDO31593.1"/>
    <property type="molecule type" value="Genomic_DNA"/>
</dbReference>
<accession>A7SXI0</accession>
<feature type="domain" description="EF-hand" evidence="3">
    <location>
        <begin position="12"/>
        <end position="47"/>
    </location>
</feature>
<feature type="domain" description="EF-hand" evidence="3">
    <location>
        <begin position="48"/>
        <end position="83"/>
    </location>
</feature>
<organism evidence="4 5">
    <name type="scientific">Nematostella vectensis</name>
    <name type="common">Starlet sea anemone</name>
    <dbReference type="NCBI Taxonomy" id="45351"/>
    <lineage>
        <taxon>Eukaryota</taxon>
        <taxon>Metazoa</taxon>
        <taxon>Cnidaria</taxon>
        <taxon>Anthozoa</taxon>
        <taxon>Hexacorallia</taxon>
        <taxon>Actiniaria</taxon>
        <taxon>Edwardsiidae</taxon>
        <taxon>Nematostella</taxon>
    </lineage>
</organism>
<evidence type="ECO:0000313" key="4">
    <source>
        <dbReference type="EMBL" id="EDO31593.1"/>
    </source>
</evidence>
<dbReference type="PROSITE" id="PS50222">
    <property type="entry name" value="EF_HAND_2"/>
    <property type="match status" value="7"/>
</dbReference>
<protein>
    <recommendedName>
        <fullName evidence="3">EF-hand domain-containing protein</fullName>
    </recommendedName>
</protein>